<dbReference type="EMBL" id="BMGY01000003">
    <property type="protein sequence ID" value="GGH79951.1"/>
    <property type="molecule type" value="Genomic_DNA"/>
</dbReference>
<dbReference type="Proteomes" id="UP000637774">
    <property type="component" value="Unassembled WGS sequence"/>
</dbReference>
<comment type="caution">
    <text evidence="2">The sequence shown here is derived from an EMBL/GenBank/DDBJ whole genome shotgun (WGS) entry which is preliminary data.</text>
</comment>
<proteinExistence type="predicted"/>
<keyword evidence="3" id="KW-1185">Reference proteome</keyword>
<accession>A0ABQ1ZY36</accession>
<reference evidence="3" key="1">
    <citation type="journal article" date="2019" name="Int. J. Syst. Evol. Microbiol.">
        <title>The Global Catalogue of Microorganisms (GCM) 10K type strain sequencing project: providing services to taxonomists for standard genome sequencing and annotation.</title>
        <authorList>
            <consortium name="The Broad Institute Genomics Platform"/>
            <consortium name="The Broad Institute Genome Sequencing Center for Infectious Disease"/>
            <person name="Wu L."/>
            <person name="Ma J."/>
        </authorList>
    </citation>
    <scope>NUCLEOTIDE SEQUENCE [LARGE SCALE GENOMIC DNA]</scope>
    <source>
        <strain evidence="3">CGMCC 1.14966</strain>
    </source>
</reference>
<evidence type="ECO:0000313" key="2">
    <source>
        <dbReference type="EMBL" id="GGH79951.1"/>
    </source>
</evidence>
<evidence type="ECO:0000313" key="3">
    <source>
        <dbReference type="Proteomes" id="UP000637774"/>
    </source>
</evidence>
<evidence type="ECO:0000256" key="1">
    <source>
        <dbReference type="SAM" id="SignalP"/>
    </source>
</evidence>
<evidence type="ECO:0008006" key="4">
    <source>
        <dbReference type="Google" id="ProtNLM"/>
    </source>
</evidence>
<gene>
    <name evidence="2" type="ORF">GCM10011495_04440</name>
</gene>
<feature type="signal peptide" evidence="1">
    <location>
        <begin position="1"/>
        <end position="16"/>
    </location>
</feature>
<feature type="chain" id="PRO_5045669546" description="Gliding motility-associated C-terminal domain-containing protein" evidence="1">
    <location>
        <begin position="17"/>
        <end position="752"/>
    </location>
</feature>
<protein>
    <recommendedName>
        <fullName evidence="4">Gliding motility-associated C-terminal domain-containing protein</fullName>
    </recommendedName>
</protein>
<keyword evidence="1" id="KW-0732">Signal</keyword>
<sequence>MLLLCSWLLLAAPARATHIVGGEMELVHNTGDSYTLLLNLYFDAANGNASALDADLTASIFDKSTNGRMVNVVLPLTSNTFVNYTNPACAKPTLSTRKLVYSKQINLPAGIYNSPQGYYVAVERCCRNNSISNILDPGNAAQAFYLEFPAVVRNGRPFYDSTPRIFPPLADYACRGELFYYDFGGQDIDGDSLVYDLVTPLNGHSDAAVPKPAAAAPAPYVPITWRPQPPLLPGQPVLPPLSTLNQIPGTPTLGINRTTGRLTVRPSNLGLFVFGVRCSEYRNGEKIGEARRDFQLMVLNCPINVRPSVVMLPTPSSPVPYRPGRDTLRFFPGSNRCVRLRFTDPDPNSRLTLSLSPVNFTGLLPSFTTATSGAVRTPGSPDTLTATLCFPECLNTQGRVFLLDVVVGDDGCSLPKRDTVRVAFIAVPPLNSPPLLTTTAGPTLPLRARVGDLLSFDLTGTDPDDDPVRLEMSGLGFNPVDLGATLSQGTNGRQQRGRFTWRVDCRAVGPDSVLNFRFTAASMPCNTRQATSITVPIIVSYANRPPTLASTLPPPSGVNPPLLKLPLGRLYTATFTGVDIDRDGLTLTATGSYADGSEGFDLTSAGMRFEAQNGTGVATGRFTWDVSCTAANLHRDLLVTFRLIDATCKPLPQTQSVRLQVQSPDTLAVKLYNIITPNNDRVNDEFRLPDLPPNFCDAYFTNLKIFSRWGQQVFTTSDREFRWPGQGSAGIYYYYVTYSDGRKYRGWLEVIP</sequence>
<dbReference type="Pfam" id="PF13585">
    <property type="entry name" value="CHU_C"/>
    <property type="match status" value="1"/>
</dbReference>
<name>A0ABQ1ZY36_9BACT</name>
<organism evidence="2 3">
    <name type="scientific">Hymenobacter frigidus</name>
    <dbReference type="NCBI Taxonomy" id="1524095"/>
    <lineage>
        <taxon>Bacteria</taxon>
        <taxon>Pseudomonadati</taxon>
        <taxon>Bacteroidota</taxon>
        <taxon>Cytophagia</taxon>
        <taxon>Cytophagales</taxon>
        <taxon>Hymenobacteraceae</taxon>
        <taxon>Hymenobacter</taxon>
    </lineage>
</organism>